<feature type="transmembrane region" description="Helical" evidence="1">
    <location>
        <begin position="129"/>
        <end position="152"/>
    </location>
</feature>
<dbReference type="CDD" id="cd08579">
    <property type="entry name" value="GDPD_memb_like"/>
    <property type="match status" value="1"/>
</dbReference>
<feature type="domain" description="GP-PDE" evidence="2">
    <location>
        <begin position="358"/>
        <end position="588"/>
    </location>
</feature>
<dbReference type="RefSeq" id="WP_160856072.1">
    <property type="nucleotide sequence ID" value="NZ_WUWG01000006.1"/>
</dbReference>
<feature type="transmembrane region" description="Helical" evidence="1">
    <location>
        <begin position="69"/>
        <end position="96"/>
    </location>
</feature>
<dbReference type="GO" id="GO:0008081">
    <property type="term" value="F:phosphoric diester hydrolase activity"/>
    <property type="evidence" value="ECO:0007669"/>
    <property type="project" value="InterPro"/>
</dbReference>
<dbReference type="SUPFAM" id="SSF51695">
    <property type="entry name" value="PLC-like phosphodiesterases"/>
    <property type="match status" value="1"/>
</dbReference>
<evidence type="ECO:0000313" key="4">
    <source>
        <dbReference type="Proteomes" id="UP000436016"/>
    </source>
</evidence>
<dbReference type="PROSITE" id="PS51704">
    <property type="entry name" value="GP_PDE"/>
    <property type="match status" value="1"/>
</dbReference>
<organism evidence="3 4">
    <name type="scientific">Oceanomicrobium pacificus</name>
    <dbReference type="NCBI Taxonomy" id="2692916"/>
    <lineage>
        <taxon>Bacteria</taxon>
        <taxon>Pseudomonadati</taxon>
        <taxon>Pseudomonadota</taxon>
        <taxon>Alphaproteobacteria</taxon>
        <taxon>Rhodobacterales</taxon>
        <taxon>Paracoccaceae</taxon>
        <taxon>Oceanomicrobium</taxon>
    </lineage>
</organism>
<feature type="transmembrane region" description="Helical" evidence="1">
    <location>
        <begin position="167"/>
        <end position="187"/>
    </location>
</feature>
<dbReference type="InterPro" id="IPR017946">
    <property type="entry name" value="PLC-like_Pdiesterase_TIM-brl"/>
</dbReference>
<evidence type="ECO:0000313" key="3">
    <source>
        <dbReference type="EMBL" id="MXU66509.1"/>
    </source>
</evidence>
<reference evidence="3 4" key="1">
    <citation type="submission" date="2019-12" db="EMBL/GenBank/DDBJ databases">
        <title>Strain KN286 was isolated from seawater, which was collected from Caroline Seamount in the tropical western Pacific.</title>
        <authorList>
            <person name="Wang Q."/>
        </authorList>
    </citation>
    <scope>NUCLEOTIDE SEQUENCE [LARGE SCALE GENOMIC DNA]</scope>
    <source>
        <strain evidence="3 4">KN286</strain>
    </source>
</reference>
<dbReference type="Gene3D" id="3.20.20.190">
    <property type="entry name" value="Phosphatidylinositol (PI) phosphodiesterase"/>
    <property type="match status" value="1"/>
</dbReference>
<feature type="transmembrane region" description="Helical" evidence="1">
    <location>
        <begin position="262"/>
        <end position="295"/>
    </location>
</feature>
<gene>
    <name evidence="3" type="ORF">GSH16_13740</name>
</gene>
<name>A0A6B0TUN3_9RHOB</name>
<dbReference type="InterPro" id="IPR018476">
    <property type="entry name" value="GlyceroP-diester-Pdiesterase_M"/>
</dbReference>
<comment type="caution">
    <text evidence="3">The sequence shown here is derived from an EMBL/GenBank/DDBJ whole genome shotgun (WGS) entry which is preliminary data.</text>
</comment>
<accession>A0A6B0TUN3</accession>
<dbReference type="PANTHER" id="PTHR46211:SF8">
    <property type="entry name" value="PHOSPHODIESTERASE"/>
    <property type="match status" value="1"/>
</dbReference>
<dbReference type="Pfam" id="PF10110">
    <property type="entry name" value="GPDPase_memb"/>
    <property type="match status" value="1"/>
</dbReference>
<keyword evidence="4" id="KW-1185">Reference proteome</keyword>
<dbReference type="InterPro" id="IPR030395">
    <property type="entry name" value="GP_PDE_dom"/>
</dbReference>
<dbReference type="Pfam" id="PF03009">
    <property type="entry name" value="GDPD"/>
    <property type="match status" value="1"/>
</dbReference>
<evidence type="ECO:0000259" key="2">
    <source>
        <dbReference type="PROSITE" id="PS51704"/>
    </source>
</evidence>
<dbReference type="AlphaFoldDB" id="A0A6B0TUN3"/>
<dbReference type="PANTHER" id="PTHR46211">
    <property type="entry name" value="GLYCEROPHOSPHORYL DIESTER PHOSPHODIESTERASE"/>
    <property type="match status" value="1"/>
</dbReference>
<protein>
    <submittedName>
        <fullName evidence="3">Glycerophosphodiester phosphodiesterase</fullName>
    </submittedName>
</protein>
<keyword evidence="1" id="KW-1133">Transmembrane helix</keyword>
<feature type="transmembrane region" description="Helical" evidence="1">
    <location>
        <begin position="225"/>
        <end position="250"/>
    </location>
</feature>
<dbReference type="Proteomes" id="UP000436016">
    <property type="component" value="Unassembled WGS sequence"/>
</dbReference>
<sequence length="622" mass="66443">MHTGWNLWKAAFLRCLGEWRQVLVIYLGFVLLGTILLWPLFGALVQFGISLSGQSAVADQDIARFLLSPVGFAGLVVIAALGIAFAALATAALMLADEAGREDHRLGIVTAMRHLAGQAPRLIGFTARLVLRVLALAAPFALAAFLVALFLLTDYDINYYLTAHPPAFWLAVALIVPILTLGAIVLVRKLLAWTLALPLTLFGLATPAESFAESRRLMEGQRWPAFSAFAIWAIAGAILLALLGAVAAFIGHLVTAPVRHDLGALAVALGLVSLLFLAGNLILSALATGTFACLLVDLLKRGAPDAALPVIGHAATPDDTRRAKLTLRVAGLALVLLVGGAIWMGHAFLSEIEIEDRAQVIAHRGAAGARPENTMDAVEKAIEDGADWVEIDVQESADGEIVVFHDSDFMKLSGDPVTIWDATRADLDRLDIGSWFGPDYADARVPLLRDVLDAAKGRAKVLIELKYYGHDQQLEARVAEIVEAAGMVDHVMLMSLKYEGVQKMKALRPDWQVGLLAATAIGDLSGLEADFLAVNSGIASPGFIRRAHAAGKPVLVWTVNSALDLNRYTGFGVDGLITDEPALARSVLAERAELTTTERLLLLVATLFGNDAPPNAYRDASP</sequence>
<feature type="transmembrane region" description="Helical" evidence="1">
    <location>
        <begin position="329"/>
        <end position="349"/>
    </location>
</feature>
<dbReference type="GO" id="GO:0006629">
    <property type="term" value="P:lipid metabolic process"/>
    <property type="evidence" value="ECO:0007669"/>
    <property type="project" value="InterPro"/>
</dbReference>
<proteinExistence type="predicted"/>
<dbReference type="EMBL" id="WUWG01000006">
    <property type="protein sequence ID" value="MXU66509.1"/>
    <property type="molecule type" value="Genomic_DNA"/>
</dbReference>
<keyword evidence="1" id="KW-0472">Membrane</keyword>
<keyword evidence="1" id="KW-0812">Transmembrane</keyword>
<evidence type="ECO:0000256" key="1">
    <source>
        <dbReference type="SAM" id="Phobius"/>
    </source>
</evidence>
<feature type="transmembrane region" description="Helical" evidence="1">
    <location>
        <begin position="23"/>
        <end position="49"/>
    </location>
</feature>